<dbReference type="InterPro" id="IPR036465">
    <property type="entry name" value="vWFA_dom_sf"/>
</dbReference>
<sequence>MIFRLLIIAIIFASAKADSYVPCKSYISFSYDDSNTLNNGNFKTQMDFIRNVVSTLNYPNRLRAEGGYTGEFNWNSGLNIGQMQINLHNAQQNPMPFSLSQQAASLLTSIEVLANDQNDPIAALIFISDTSDSALRNSDRWFSRLSGIRITFVMLGTNVDSLKLRTYSNNFIYWPDLALSQPDNWDLLYNTAFGCANVPTKSTTTGLFSLPASTATSNPVTWLTQSTTTAEPYTFPSTSPGEIPYYPCRSWISFSIDCSNAIGDNDFYTEIGFISKSIGYLNHPERIQVTYYYIFAVSWNDYYSIKQIQSKVLAVPRYGNQYSLRTKLQNIVAALSSFNVPPNNVAAIIFISDTSDAALVGAYQLMAYLTNVRITFVLLGSNVDSSKLTQFSSNFIYWSDLSKPQPDNWDNLSYAAYGCGVN</sequence>
<evidence type="ECO:0000313" key="3">
    <source>
        <dbReference type="WBParaSite" id="PSU_v2.g19993.t2"/>
    </source>
</evidence>
<organism evidence="2 3">
    <name type="scientific">Panagrolaimus superbus</name>
    <dbReference type="NCBI Taxonomy" id="310955"/>
    <lineage>
        <taxon>Eukaryota</taxon>
        <taxon>Metazoa</taxon>
        <taxon>Ecdysozoa</taxon>
        <taxon>Nematoda</taxon>
        <taxon>Chromadorea</taxon>
        <taxon>Rhabditida</taxon>
        <taxon>Tylenchina</taxon>
        <taxon>Panagrolaimomorpha</taxon>
        <taxon>Panagrolaimoidea</taxon>
        <taxon>Panagrolaimidae</taxon>
        <taxon>Panagrolaimus</taxon>
    </lineage>
</organism>
<name>A0A914YRI2_9BILA</name>
<keyword evidence="2" id="KW-1185">Reference proteome</keyword>
<dbReference type="Proteomes" id="UP000887577">
    <property type="component" value="Unplaced"/>
</dbReference>
<keyword evidence="1" id="KW-0732">Signal</keyword>
<protein>
    <submittedName>
        <fullName evidence="3">VWFA domain-containing protein</fullName>
    </submittedName>
</protein>
<evidence type="ECO:0000256" key="1">
    <source>
        <dbReference type="SAM" id="SignalP"/>
    </source>
</evidence>
<evidence type="ECO:0000313" key="2">
    <source>
        <dbReference type="Proteomes" id="UP000887577"/>
    </source>
</evidence>
<feature type="signal peptide" evidence="1">
    <location>
        <begin position="1"/>
        <end position="17"/>
    </location>
</feature>
<dbReference type="SUPFAM" id="SSF53300">
    <property type="entry name" value="vWA-like"/>
    <property type="match status" value="1"/>
</dbReference>
<feature type="chain" id="PRO_5037157045" evidence="1">
    <location>
        <begin position="18"/>
        <end position="422"/>
    </location>
</feature>
<accession>A0A914YRI2</accession>
<dbReference type="WBParaSite" id="PSU_v2.g19993.t2">
    <property type="protein sequence ID" value="PSU_v2.g19993.t2"/>
    <property type="gene ID" value="PSU_v2.g19993"/>
</dbReference>
<dbReference type="Gene3D" id="3.40.50.410">
    <property type="entry name" value="von Willebrand factor, type A domain"/>
    <property type="match status" value="1"/>
</dbReference>
<proteinExistence type="predicted"/>
<dbReference type="AlphaFoldDB" id="A0A914YRI2"/>
<reference evidence="3" key="1">
    <citation type="submission" date="2022-11" db="UniProtKB">
        <authorList>
            <consortium name="WormBaseParasite"/>
        </authorList>
    </citation>
    <scope>IDENTIFICATION</scope>
</reference>